<dbReference type="Gene3D" id="1.10.443.10">
    <property type="entry name" value="Intergrase catalytic core"/>
    <property type="match status" value="1"/>
</dbReference>
<sequence>MTDRDDKAVDSEAIREKQEEVADAFGTTADRLAEYVPKFKSLRIDPLQMYLEENIYGKGLSDARVRDYERAYEQYREFMDTEGRPPACPRKDHIRRFAIHQLEERGKGVQQVKEDLRLLDKAYEYWQESDTWPHPEDYHPIKEGNEMVGFPEYRKEESDKDVRILDQDVLRERVQSIKNIRNQTIITTQFKLLERVGAVTEMLLRDITIQHSEIQEHYPELGTHPHLEDYENAVVIPDGNSRSRNKSANSRILPIDDELRRLFVQYLLIRPDADEPYLFLSQERNDQLWPKRINQMWKSAFHPEFAETEQYEPITSHYGRHYSTTYWGIDQNLPRELVKYMRGDELQDEDNQNDAIDTYLHPKYEDIEEVYRENVFKFGLL</sequence>
<evidence type="ECO:0000313" key="3">
    <source>
        <dbReference type="Proteomes" id="UP000296706"/>
    </source>
</evidence>
<name>A0A4D6HBM7_9EURY</name>
<reference evidence="2 3" key="1">
    <citation type="journal article" date="2019" name="Nat. Commun.">
        <title>A new type of DNA phosphorothioation-based antiviral system in archaea.</title>
        <authorList>
            <person name="Xiong L."/>
            <person name="Liu S."/>
            <person name="Chen S."/>
            <person name="Xiao Y."/>
            <person name="Zhu B."/>
            <person name="Gao Y."/>
            <person name="Zhang Y."/>
            <person name="Chen B."/>
            <person name="Luo J."/>
            <person name="Deng Z."/>
            <person name="Chen X."/>
            <person name="Wang L."/>
            <person name="Chen S."/>
        </authorList>
    </citation>
    <scope>NUCLEOTIDE SEQUENCE [LARGE SCALE GENOMIC DNA]</scope>
    <source>
        <strain evidence="2 3">CBA1105</strain>
    </source>
</reference>
<dbReference type="AlphaFoldDB" id="A0A4D6HBM7"/>
<keyword evidence="3" id="KW-1185">Reference proteome</keyword>
<dbReference type="GO" id="GO:0015074">
    <property type="term" value="P:DNA integration"/>
    <property type="evidence" value="ECO:0007669"/>
    <property type="project" value="InterPro"/>
</dbReference>
<organism evidence="2 3">
    <name type="scientific">Halapricum salinum</name>
    <dbReference type="NCBI Taxonomy" id="1457250"/>
    <lineage>
        <taxon>Archaea</taxon>
        <taxon>Methanobacteriati</taxon>
        <taxon>Methanobacteriota</taxon>
        <taxon>Stenosarchaea group</taxon>
        <taxon>Halobacteria</taxon>
        <taxon>Halobacteriales</taxon>
        <taxon>Haloarculaceae</taxon>
        <taxon>Halapricum</taxon>
    </lineage>
</organism>
<dbReference type="EMBL" id="CP031310">
    <property type="protein sequence ID" value="QCC51403.1"/>
    <property type="molecule type" value="Genomic_DNA"/>
</dbReference>
<keyword evidence="1" id="KW-0233">DNA recombination</keyword>
<dbReference type="OrthoDB" id="210067at2157"/>
<dbReference type="GO" id="GO:0006310">
    <property type="term" value="P:DNA recombination"/>
    <property type="evidence" value="ECO:0007669"/>
    <property type="project" value="UniProtKB-KW"/>
</dbReference>
<dbReference type="KEGG" id="hsn:DV733_09185"/>
<evidence type="ECO:0000256" key="1">
    <source>
        <dbReference type="ARBA" id="ARBA00023172"/>
    </source>
</evidence>
<dbReference type="SUPFAM" id="SSF56349">
    <property type="entry name" value="DNA breaking-rejoining enzymes"/>
    <property type="match status" value="1"/>
</dbReference>
<proteinExistence type="predicted"/>
<dbReference type="GeneID" id="39848035"/>
<protein>
    <submittedName>
        <fullName evidence="2">Site-specific integrase</fullName>
    </submittedName>
</protein>
<dbReference type="InterPro" id="IPR013762">
    <property type="entry name" value="Integrase-like_cat_sf"/>
</dbReference>
<dbReference type="STRING" id="1457250.GCA_000755225_01066"/>
<dbReference type="Proteomes" id="UP000296706">
    <property type="component" value="Chromosome"/>
</dbReference>
<gene>
    <name evidence="2" type="ORF">DV733_09185</name>
</gene>
<accession>A0A4D6HBM7</accession>
<dbReference type="RefSeq" id="WP_049994986.1">
    <property type="nucleotide sequence ID" value="NZ_CP031310.1"/>
</dbReference>
<dbReference type="InterPro" id="IPR011010">
    <property type="entry name" value="DNA_brk_join_enz"/>
</dbReference>
<dbReference type="GO" id="GO:0003677">
    <property type="term" value="F:DNA binding"/>
    <property type="evidence" value="ECO:0007669"/>
    <property type="project" value="InterPro"/>
</dbReference>
<evidence type="ECO:0000313" key="2">
    <source>
        <dbReference type="EMBL" id="QCC51403.1"/>
    </source>
</evidence>